<proteinExistence type="predicted"/>
<organism evidence="2 3">
    <name type="scientific">Candidatus Xianfuyuplasma coldseepsis</name>
    <dbReference type="NCBI Taxonomy" id="2782163"/>
    <lineage>
        <taxon>Bacteria</taxon>
        <taxon>Bacillati</taxon>
        <taxon>Mycoplasmatota</taxon>
        <taxon>Mollicutes</taxon>
        <taxon>Candidatus Izemoplasmatales</taxon>
        <taxon>Candidatus Izemoplasmataceae</taxon>
        <taxon>Candidatus Xianfuyuplasma</taxon>
    </lineage>
</organism>
<keyword evidence="2" id="KW-0808">Transferase</keyword>
<dbReference type="SUPFAM" id="SSF55729">
    <property type="entry name" value="Acyl-CoA N-acyltransferases (Nat)"/>
    <property type="match status" value="1"/>
</dbReference>
<dbReference type="InterPro" id="IPR000182">
    <property type="entry name" value="GNAT_dom"/>
</dbReference>
<dbReference type="Gene3D" id="3.40.630.30">
    <property type="match status" value="1"/>
</dbReference>
<evidence type="ECO:0000313" key="3">
    <source>
        <dbReference type="Proteomes" id="UP000514720"/>
    </source>
</evidence>
<dbReference type="RefSeq" id="WP_258877120.1">
    <property type="nucleotide sequence ID" value="NZ_CP048914.1"/>
</dbReference>
<accession>A0A7L7KU76</accession>
<gene>
    <name evidence="2" type="ORF">G4Z02_06030</name>
</gene>
<dbReference type="GO" id="GO:0016747">
    <property type="term" value="F:acyltransferase activity, transferring groups other than amino-acyl groups"/>
    <property type="evidence" value="ECO:0007669"/>
    <property type="project" value="InterPro"/>
</dbReference>
<dbReference type="Pfam" id="PF13508">
    <property type="entry name" value="Acetyltransf_7"/>
    <property type="match status" value="1"/>
</dbReference>
<keyword evidence="3" id="KW-1185">Reference proteome</keyword>
<reference evidence="2 3" key="1">
    <citation type="submission" date="2020-02" db="EMBL/GenBank/DDBJ databases">
        <authorList>
            <person name="Zheng R.K."/>
            <person name="Sun C.M."/>
        </authorList>
    </citation>
    <scope>NUCLEOTIDE SEQUENCE [LARGE SCALE GENOMIC DNA]</scope>
    <source>
        <strain evidence="3">zrk13</strain>
    </source>
</reference>
<protein>
    <submittedName>
        <fullName evidence="2">GNAT family N-acetyltransferase</fullName>
    </submittedName>
</protein>
<dbReference type="CDD" id="cd04301">
    <property type="entry name" value="NAT_SF"/>
    <property type="match status" value="1"/>
</dbReference>
<dbReference type="Proteomes" id="UP000514720">
    <property type="component" value="Chromosome"/>
</dbReference>
<dbReference type="EMBL" id="CP048914">
    <property type="protein sequence ID" value="QMS85328.1"/>
    <property type="molecule type" value="Genomic_DNA"/>
</dbReference>
<dbReference type="PROSITE" id="PS51186">
    <property type="entry name" value="GNAT"/>
    <property type="match status" value="1"/>
</dbReference>
<dbReference type="KEGG" id="xcl:G4Z02_06030"/>
<sequence>MDIRLVERDRYKQEIAALVLRDLPEWFGIEESTKEYIETVIKYPFVAAFDHNLPIGFYSIRKENDKVLDMYVLGVLKQYHGTGVGTRLQEFVNQYANDHGYEYLMVLTLAEKKQNKEYLMTRKFYLNQGFIDFYQNDDIFDSQNPCQIMMKALK</sequence>
<evidence type="ECO:0000259" key="1">
    <source>
        <dbReference type="PROSITE" id="PS51186"/>
    </source>
</evidence>
<evidence type="ECO:0000313" key="2">
    <source>
        <dbReference type="EMBL" id="QMS85328.1"/>
    </source>
</evidence>
<dbReference type="AlphaFoldDB" id="A0A7L7KU76"/>
<name>A0A7L7KU76_9MOLU</name>
<feature type="domain" description="N-acetyltransferase" evidence="1">
    <location>
        <begin position="1"/>
        <end position="154"/>
    </location>
</feature>
<dbReference type="InterPro" id="IPR016181">
    <property type="entry name" value="Acyl_CoA_acyltransferase"/>
</dbReference>